<dbReference type="STRING" id="36050.A0A1B8ANI4"/>
<name>A0A1B8ANI4_FUSPO</name>
<feature type="compositionally biased region" description="Low complexity" evidence="1">
    <location>
        <begin position="305"/>
        <end position="316"/>
    </location>
</feature>
<feature type="compositionally biased region" description="Acidic residues" evidence="1">
    <location>
        <begin position="347"/>
        <end position="358"/>
    </location>
</feature>
<dbReference type="Proteomes" id="UP000091967">
    <property type="component" value="Unassembled WGS sequence"/>
</dbReference>
<feature type="compositionally biased region" description="Basic and acidic residues" evidence="1">
    <location>
        <begin position="54"/>
        <end position="83"/>
    </location>
</feature>
<accession>A0A1B8ANI4</accession>
<dbReference type="Pfam" id="PF22980">
    <property type="entry name" value="Myb_DNA-bind_8"/>
    <property type="match status" value="1"/>
</dbReference>
<keyword evidence="4" id="KW-1185">Reference proteome</keyword>
<reference evidence="3 4" key="1">
    <citation type="submission" date="2016-06" db="EMBL/GenBank/DDBJ databases">
        <title>Living apart together: crosstalk between the core and supernumerary genomes in a fungal plant pathogen.</title>
        <authorList>
            <person name="Vanheule A."/>
            <person name="Audenaert K."/>
            <person name="Warris S."/>
            <person name="Van De Geest H."/>
            <person name="Schijlen E."/>
            <person name="Hofte M."/>
            <person name="De Saeger S."/>
            <person name="Haesaert G."/>
            <person name="Waalwijk C."/>
            <person name="Van Der Lee T."/>
        </authorList>
    </citation>
    <scope>NUCLEOTIDE SEQUENCE [LARGE SCALE GENOMIC DNA]</scope>
    <source>
        <strain evidence="3 4">2516</strain>
    </source>
</reference>
<feature type="domain" description="Myb-like DNA-binding" evidence="2">
    <location>
        <begin position="10"/>
        <end position="54"/>
    </location>
</feature>
<gene>
    <name evidence="3" type="ORF">FPOA_08384</name>
</gene>
<dbReference type="OMA" id="WNAVAIE"/>
<evidence type="ECO:0000313" key="3">
    <source>
        <dbReference type="EMBL" id="OBS22047.1"/>
    </source>
</evidence>
<dbReference type="InterPro" id="IPR054505">
    <property type="entry name" value="Myb_DNA-bind_8"/>
</dbReference>
<feature type="region of interest" description="Disordered" evidence="1">
    <location>
        <begin position="303"/>
        <end position="389"/>
    </location>
</feature>
<evidence type="ECO:0000256" key="1">
    <source>
        <dbReference type="SAM" id="MobiDB-lite"/>
    </source>
</evidence>
<evidence type="ECO:0000313" key="4">
    <source>
        <dbReference type="Proteomes" id="UP000091967"/>
    </source>
</evidence>
<feature type="region of interest" description="Disordered" evidence="1">
    <location>
        <begin position="54"/>
        <end position="95"/>
    </location>
</feature>
<sequence length="399" mass="44399">MTPNSENAMARLLLAMLNQKNLKDIDWNAVASDPVLLEPITNGHAARMRFTRFRDTVKGHEPQKRSRAEDKSRVTKSKKEQKPKNRSLAKSNSVSSLASYAQVHQSPLIKQEQNQYFAQFSPASTLSPYVTDTRDDFNHRFLTPFSDDIPQQSVGFSPTSLEDLRMRNGFGPSTNSAPNLMGQQPPQDPIVVGQSPFLHTFDTQYDLASYKPTIADAQSPGALDFNGPLSLISFHKTNNIATMADNKREPTAAEAMLFFSIVKHTRNKADVDWTAVATEAGFKNADVAKVRFGQVKRKLGISTETTAAPRAPATPRKSAGGRVSKTTTPRSAVKGKGKNKKVKKEEESFDIFDDDDEEMPKPPVKDEDGDSEKTPEKDPNLEHHFGNLEDITIEYPFFQ</sequence>
<dbReference type="EMBL" id="LYXU01000003">
    <property type="protein sequence ID" value="OBS22047.1"/>
    <property type="molecule type" value="Genomic_DNA"/>
</dbReference>
<proteinExistence type="predicted"/>
<evidence type="ECO:0000259" key="2">
    <source>
        <dbReference type="Pfam" id="PF22980"/>
    </source>
</evidence>
<feature type="compositionally biased region" description="Basic and acidic residues" evidence="1">
    <location>
        <begin position="359"/>
        <end position="387"/>
    </location>
</feature>
<comment type="caution">
    <text evidence="3">The sequence shown here is derived from an EMBL/GenBank/DDBJ whole genome shotgun (WGS) entry which is preliminary data.</text>
</comment>
<feature type="compositionally biased region" description="Basic residues" evidence="1">
    <location>
        <begin position="333"/>
        <end position="342"/>
    </location>
</feature>
<dbReference type="AlphaFoldDB" id="A0A1B8ANI4"/>
<organism evidence="3 4">
    <name type="scientific">Fusarium poae</name>
    <dbReference type="NCBI Taxonomy" id="36050"/>
    <lineage>
        <taxon>Eukaryota</taxon>
        <taxon>Fungi</taxon>
        <taxon>Dikarya</taxon>
        <taxon>Ascomycota</taxon>
        <taxon>Pezizomycotina</taxon>
        <taxon>Sordariomycetes</taxon>
        <taxon>Hypocreomycetidae</taxon>
        <taxon>Hypocreales</taxon>
        <taxon>Nectriaceae</taxon>
        <taxon>Fusarium</taxon>
    </lineage>
</organism>
<protein>
    <recommendedName>
        <fullName evidence="2">Myb-like DNA-binding domain-containing protein</fullName>
    </recommendedName>
</protein>